<organism evidence="2 3">
    <name type="scientific">Lymnaea stagnalis</name>
    <name type="common">Great pond snail</name>
    <name type="synonym">Helix stagnalis</name>
    <dbReference type="NCBI Taxonomy" id="6523"/>
    <lineage>
        <taxon>Eukaryota</taxon>
        <taxon>Metazoa</taxon>
        <taxon>Spiralia</taxon>
        <taxon>Lophotrochozoa</taxon>
        <taxon>Mollusca</taxon>
        <taxon>Gastropoda</taxon>
        <taxon>Heterobranchia</taxon>
        <taxon>Euthyneura</taxon>
        <taxon>Panpulmonata</taxon>
        <taxon>Hygrophila</taxon>
        <taxon>Lymnaeoidea</taxon>
        <taxon>Lymnaeidae</taxon>
        <taxon>Lymnaea</taxon>
    </lineage>
</organism>
<reference evidence="2 3" key="1">
    <citation type="submission" date="2024-04" db="EMBL/GenBank/DDBJ databases">
        <authorList>
            <consortium name="Genoscope - CEA"/>
            <person name="William W."/>
        </authorList>
    </citation>
    <scope>NUCLEOTIDE SEQUENCE [LARGE SCALE GENOMIC DNA]</scope>
</reference>
<keyword evidence="3" id="KW-1185">Reference proteome</keyword>
<proteinExistence type="predicted"/>
<evidence type="ECO:0000313" key="3">
    <source>
        <dbReference type="Proteomes" id="UP001497497"/>
    </source>
</evidence>
<evidence type="ECO:0000256" key="1">
    <source>
        <dbReference type="SAM" id="MobiDB-lite"/>
    </source>
</evidence>
<feature type="non-terminal residue" evidence="2">
    <location>
        <position position="104"/>
    </location>
</feature>
<feature type="non-terminal residue" evidence="2">
    <location>
        <position position="1"/>
    </location>
</feature>
<protein>
    <recommendedName>
        <fullName evidence="4">PDZ domain-containing protein</fullName>
    </recommendedName>
</protein>
<name>A0AAV2I0U2_LYMST</name>
<dbReference type="EMBL" id="CAXITT010000279">
    <property type="protein sequence ID" value="CAL1537939.1"/>
    <property type="molecule type" value="Genomic_DNA"/>
</dbReference>
<dbReference type="Proteomes" id="UP001497497">
    <property type="component" value="Unassembled WGS sequence"/>
</dbReference>
<accession>A0AAV2I0U2</accession>
<feature type="compositionally biased region" description="Low complexity" evidence="1">
    <location>
        <begin position="58"/>
        <end position="83"/>
    </location>
</feature>
<evidence type="ECO:0000313" key="2">
    <source>
        <dbReference type="EMBL" id="CAL1537939.1"/>
    </source>
</evidence>
<sequence length="104" mass="11285">QNDILIGVSGNKVPSAKIAMKSLKWAKDNKIQIQVERDRVHPLEFLIPEPTMARRASSWHSGTSMTSSSTTSSAIPITSISDTARATTGHSKTDDVTHVDHEAC</sequence>
<comment type="caution">
    <text evidence="2">The sequence shown here is derived from an EMBL/GenBank/DDBJ whole genome shotgun (WGS) entry which is preliminary data.</text>
</comment>
<dbReference type="AlphaFoldDB" id="A0AAV2I0U2"/>
<feature type="region of interest" description="Disordered" evidence="1">
    <location>
        <begin position="54"/>
        <end position="104"/>
    </location>
</feature>
<evidence type="ECO:0008006" key="4">
    <source>
        <dbReference type="Google" id="ProtNLM"/>
    </source>
</evidence>
<gene>
    <name evidence="2" type="ORF">GSLYS_00011776001</name>
</gene>
<feature type="compositionally biased region" description="Basic and acidic residues" evidence="1">
    <location>
        <begin position="91"/>
        <end position="104"/>
    </location>
</feature>